<dbReference type="EMBL" id="JAUCMX010000018">
    <property type="protein sequence ID" value="KAK3517750.1"/>
    <property type="molecule type" value="Genomic_DNA"/>
</dbReference>
<feature type="compositionally biased region" description="Polar residues" evidence="2">
    <location>
        <begin position="139"/>
        <end position="155"/>
    </location>
</feature>
<feature type="region of interest" description="Disordered" evidence="2">
    <location>
        <begin position="1"/>
        <end position="178"/>
    </location>
</feature>
<name>A0AAE0QD34_9TELE</name>
<dbReference type="AlphaFoldDB" id="A0AAE0QD34"/>
<keyword evidence="1" id="KW-0862">Zinc</keyword>
<feature type="compositionally biased region" description="Basic and acidic residues" evidence="2">
    <location>
        <begin position="48"/>
        <end position="57"/>
    </location>
</feature>
<keyword evidence="1" id="KW-0863">Zinc-finger</keyword>
<gene>
    <name evidence="4" type="ORF">QTP70_018235</name>
</gene>
<comment type="caution">
    <text evidence="4">The sequence shown here is derived from an EMBL/GenBank/DDBJ whole genome shotgun (WGS) entry which is preliminary data.</text>
</comment>
<sequence>MFGCGQEGHLIRNCPEKEATGNQETEITKENKNESDQQDSGENSGKTEGQEEGKNAEQETNQMETEKENLQVTVSENTVQNTQLTNSHGKNECSGAENTDMAIDDAGFTLGRSKRKSKTGNSGPQAGKKGLVVIEKGNQVINSQQAEVKSSSDQDTNAETESDQDEQHSDGQTDLYKTDYSDNMELLDVFYRGLPKVSPEDNAALEGPLVLEELQAALNSMAGGKAPGIDGLPAEFYKFFWQELREDLLE</sequence>
<feature type="non-terminal residue" evidence="4">
    <location>
        <position position="1"/>
    </location>
</feature>
<feature type="compositionally biased region" description="Polar residues" evidence="2">
    <location>
        <begin position="38"/>
        <end position="47"/>
    </location>
</feature>
<dbReference type="Proteomes" id="UP001274896">
    <property type="component" value="Unassembled WGS sequence"/>
</dbReference>
<feature type="domain" description="CCHC-type" evidence="3">
    <location>
        <begin position="2"/>
        <end position="16"/>
    </location>
</feature>
<feature type="compositionally biased region" description="Polar residues" evidence="2">
    <location>
        <begin position="70"/>
        <end position="88"/>
    </location>
</feature>
<dbReference type="GO" id="GO:0003676">
    <property type="term" value="F:nucleic acid binding"/>
    <property type="evidence" value="ECO:0007669"/>
    <property type="project" value="InterPro"/>
</dbReference>
<dbReference type="PROSITE" id="PS50158">
    <property type="entry name" value="ZF_CCHC"/>
    <property type="match status" value="1"/>
</dbReference>
<dbReference type="InterPro" id="IPR001878">
    <property type="entry name" value="Znf_CCHC"/>
</dbReference>
<reference evidence="4" key="1">
    <citation type="submission" date="2023-06" db="EMBL/GenBank/DDBJ databases">
        <title>Male Hemibagrus guttatus genome.</title>
        <authorList>
            <person name="Bian C."/>
        </authorList>
    </citation>
    <scope>NUCLEOTIDE SEQUENCE</scope>
    <source>
        <strain evidence="4">Male_cb2023</strain>
        <tissue evidence="4">Muscle</tissue>
    </source>
</reference>
<dbReference type="GO" id="GO:0008270">
    <property type="term" value="F:zinc ion binding"/>
    <property type="evidence" value="ECO:0007669"/>
    <property type="project" value="UniProtKB-KW"/>
</dbReference>
<evidence type="ECO:0000256" key="2">
    <source>
        <dbReference type="SAM" id="MobiDB-lite"/>
    </source>
</evidence>
<protein>
    <recommendedName>
        <fullName evidence="3">CCHC-type domain-containing protein</fullName>
    </recommendedName>
</protein>
<accession>A0AAE0QD34</accession>
<keyword evidence="5" id="KW-1185">Reference proteome</keyword>
<dbReference type="Gene3D" id="4.10.60.10">
    <property type="entry name" value="Zinc finger, CCHC-type"/>
    <property type="match status" value="1"/>
</dbReference>
<evidence type="ECO:0000313" key="5">
    <source>
        <dbReference type="Proteomes" id="UP001274896"/>
    </source>
</evidence>
<keyword evidence="1" id="KW-0479">Metal-binding</keyword>
<feature type="compositionally biased region" description="Basic and acidic residues" evidence="2">
    <location>
        <begin position="165"/>
        <end position="178"/>
    </location>
</feature>
<evidence type="ECO:0000313" key="4">
    <source>
        <dbReference type="EMBL" id="KAK3517750.1"/>
    </source>
</evidence>
<proteinExistence type="predicted"/>
<evidence type="ECO:0000256" key="1">
    <source>
        <dbReference type="PROSITE-ProRule" id="PRU00047"/>
    </source>
</evidence>
<feature type="compositionally biased region" description="Basic and acidic residues" evidence="2">
    <location>
        <begin position="26"/>
        <end position="35"/>
    </location>
</feature>
<evidence type="ECO:0000259" key="3">
    <source>
        <dbReference type="PROSITE" id="PS50158"/>
    </source>
</evidence>
<organism evidence="4 5">
    <name type="scientific">Hemibagrus guttatus</name>
    <dbReference type="NCBI Taxonomy" id="175788"/>
    <lineage>
        <taxon>Eukaryota</taxon>
        <taxon>Metazoa</taxon>
        <taxon>Chordata</taxon>
        <taxon>Craniata</taxon>
        <taxon>Vertebrata</taxon>
        <taxon>Euteleostomi</taxon>
        <taxon>Actinopterygii</taxon>
        <taxon>Neopterygii</taxon>
        <taxon>Teleostei</taxon>
        <taxon>Ostariophysi</taxon>
        <taxon>Siluriformes</taxon>
        <taxon>Bagridae</taxon>
        <taxon>Hemibagrus</taxon>
    </lineage>
</organism>